<dbReference type="PANTHER" id="PTHR10067">
    <property type="entry name" value="PHOSPHATIDYLSERINE DECARBOXYLASE"/>
    <property type="match status" value="1"/>
</dbReference>
<dbReference type="GO" id="GO:0006646">
    <property type="term" value="P:phosphatidylethanolamine biosynthetic process"/>
    <property type="evidence" value="ECO:0007669"/>
    <property type="project" value="TreeGrafter"/>
</dbReference>
<dbReference type="PANTHER" id="PTHR10067:SF9">
    <property type="entry name" value="PHOSPHATIDYLSERINE DECARBOXYLASE FAMILY PROTEIN (AFU_ORTHOLOGUE AFUA_7G01730)"/>
    <property type="match status" value="1"/>
</dbReference>
<dbReference type="GO" id="GO:0005739">
    <property type="term" value="C:mitochondrion"/>
    <property type="evidence" value="ECO:0007669"/>
    <property type="project" value="TreeGrafter"/>
</dbReference>
<dbReference type="AlphaFoldDB" id="A0A0D0BTM1"/>
<dbReference type="Pfam" id="PF12588">
    <property type="entry name" value="PSDC"/>
    <property type="match status" value="1"/>
</dbReference>
<sequence length="433" mass="48469">MPSTVYNGWLPSDPQIYQAFVEQEIKFAKERLENNVALQPSVQHLKDVIEKDTEMKRLSEEMFRQSSSLNSIQIASFDALLGLIDGFIVKPPQFFSITDKDGRTIAAPLGVPIYLIVDLLSNTAAAHDLFQRKAFNDAMKGVLDAWGTYLKTSSSTGTLTTDENGWFSTLSLQALELYAGKFDETYKSQPSKPYKGYTSWDNFFTRELLKPDVRPLPDPSDKWAIANACESTTYHIRHGVKEDDKFWLKGQNYSLYDMLGGDEFKDIAKSLVDGTVYQAYLSPQDYHRWHSPVGGTIRDFKVLPGAFYAVLPDEGASVDDPVFNTGDARGALLRSQAWNSMHAARAVIFIDNPDLGLVVFIGIGMAEVSTCEVTVTKGKEVKRGDQLGMFHFGGSSHALIFDPKIKVEFEPDVNVNVHRWINKKLATAELRPK</sequence>
<gene>
    <name evidence="4" type="ORF">GYMLUDRAFT_170493</name>
</gene>
<dbReference type="EMBL" id="KN834783">
    <property type="protein sequence ID" value="KIK58786.1"/>
    <property type="molecule type" value="Genomic_DNA"/>
</dbReference>
<feature type="domain" description="L-tryptophan decarboxylase PsiD-like" evidence="3">
    <location>
        <begin position="39"/>
        <end position="174"/>
    </location>
</feature>
<evidence type="ECO:0000256" key="2">
    <source>
        <dbReference type="ARBA" id="ARBA00023239"/>
    </source>
</evidence>
<name>A0A0D0BTM1_9AGAR</name>
<organism evidence="4 5">
    <name type="scientific">Collybiopsis luxurians FD-317 M1</name>
    <dbReference type="NCBI Taxonomy" id="944289"/>
    <lineage>
        <taxon>Eukaryota</taxon>
        <taxon>Fungi</taxon>
        <taxon>Dikarya</taxon>
        <taxon>Basidiomycota</taxon>
        <taxon>Agaricomycotina</taxon>
        <taxon>Agaricomycetes</taxon>
        <taxon>Agaricomycetidae</taxon>
        <taxon>Agaricales</taxon>
        <taxon>Marasmiineae</taxon>
        <taxon>Omphalotaceae</taxon>
        <taxon>Collybiopsis</taxon>
        <taxon>Collybiopsis luxurians</taxon>
    </lineage>
</organism>
<accession>A0A0D0BTM1</accession>
<reference evidence="4 5" key="1">
    <citation type="submission" date="2014-04" db="EMBL/GenBank/DDBJ databases">
        <title>Evolutionary Origins and Diversification of the Mycorrhizal Mutualists.</title>
        <authorList>
            <consortium name="DOE Joint Genome Institute"/>
            <consortium name="Mycorrhizal Genomics Consortium"/>
            <person name="Kohler A."/>
            <person name="Kuo A."/>
            <person name="Nagy L.G."/>
            <person name="Floudas D."/>
            <person name="Copeland A."/>
            <person name="Barry K.W."/>
            <person name="Cichocki N."/>
            <person name="Veneault-Fourrey C."/>
            <person name="LaButti K."/>
            <person name="Lindquist E.A."/>
            <person name="Lipzen A."/>
            <person name="Lundell T."/>
            <person name="Morin E."/>
            <person name="Murat C."/>
            <person name="Riley R."/>
            <person name="Ohm R."/>
            <person name="Sun H."/>
            <person name="Tunlid A."/>
            <person name="Henrissat B."/>
            <person name="Grigoriev I.V."/>
            <person name="Hibbett D.S."/>
            <person name="Martin F."/>
        </authorList>
    </citation>
    <scope>NUCLEOTIDE SEQUENCE [LARGE SCALE GENOMIC DNA]</scope>
    <source>
        <strain evidence="4 5">FD-317 M1</strain>
    </source>
</reference>
<keyword evidence="2" id="KW-0456">Lyase</keyword>
<evidence type="ECO:0000313" key="4">
    <source>
        <dbReference type="EMBL" id="KIK58786.1"/>
    </source>
</evidence>
<protein>
    <recommendedName>
        <fullName evidence="3">L-tryptophan decarboxylase PsiD-like domain-containing protein</fullName>
    </recommendedName>
</protein>
<dbReference type="Proteomes" id="UP000053593">
    <property type="component" value="Unassembled WGS sequence"/>
</dbReference>
<dbReference type="GO" id="GO:0004609">
    <property type="term" value="F:phosphatidylserine decarboxylase activity"/>
    <property type="evidence" value="ECO:0007669"/>
    <property type="project" value="InterPro"/>
</dbReference>
<dbReference type="InterPro" id="IPR003817">
    <property type="entry name" value="PS_Dcarbxylase"/>
</dbReference>
<proteinExistence type="predicted"/>
<dbReference type="HOGENOM" id="CLU_033450_1_0_1"/>
<dbReference type="InterPro" id="IPR022237">
    <property type="entry name" value="PsiD-like"/>
</dbReference>
<evidence type="ECO:0000256" key="1">
    <source>
        <dbReference type="ARBA" id="ARBA00022793"/>
    </source>
</evidence>
<evidence type="ECO:0000313" key="5">
    <source>
        <dbReference type="Proteomes" id="UP000053593"/>
    </source>
</evidence>
<evidence type="ECO:0000259" key="3">
    <source>
        <dbReference type="Pfam" id="PF12588"/>
    </source>
</evidence>
<keyword evidence="1" id="KW-0210">Decarboxylase</keyword>
<dbReference type="Pfam" id="PF02666">
    <property type="entry name" value="PS_Dcarbxylase"/>
    <property type="match status" value="1"/>
</dbReference>
<keyword evidence="5" id="KW-1185">Reference proteome</keyword>
<dbReference type="OrthoDB" id="5973539at2759"/>